<protein>
    <submittedName>
        <fullName evidence="2">Uncharacterized protein</fullName>
    </submittedName>
</protein>
<organism evidence="2 3">
    <name type="scientific">Sclerotinia nivalis</name>
    <dbReference type="NCBI Taxonomy" id="352851"/>
    <lineage>
        <taxon>Eukaryota</taxon>
        <taxon>Fungi</taxon>
        <taxon>Dikarya</taxon>
        <taxon>Ascomycota</taxon>
        <taxon>Pezizomycotina</taxon>
        <taxon>Leotiomycetes</taxon>
        <taxon>Helotiales</taxon>
        <taxon>Sclerotiniaceae</taxon>
        <taxon>Sclerotinia</taxon>
    </lineage>
</organism>
<evidence type="ECO:0000313" key="2">
    <source>
        <dbReference type="EMBL" id="KAJ8067005.1"/>
    </source>
</evidence>
<feature type="region of interest" description="Disordered" evidence="1">
    <location>
        <begin position="69"/>
        <end position="118"/>
    </location>
</feature>
<reference evidence="2" key="1">
    <citation type="submission" date="2022-11" db="EMBL/GenBank/DDBJ databases">
        <title>Genome Resource of Sclerotinia nivalis Strain SnTB1, a Plant Pathogen Isolated from American Ginseng.</title>
        <authorList>
            <person name="Fan S."/>
        </authorList>
    </citation>
    <scope>NUCLEOTIDE SEQUENCE</scope>
    <source>
        <strain evidence="2">SnTB1</strain>
    </source>
</reference>
<evidence type="ECO:0000313" key="3">
    <source>
        <dbReference type="Proteomes" id="UP001152300"/>
    </source>
</evidence>
<gene>
    <name evidence="2" type="ORF">OCU04_004384</name>
</gene>
<name>A0A9X0DLV2_9HELO</name>
<comment type="caution">
    <text evidence="2">The sequence shown here is derived from an EMBL/GenBank/DDBJ whole genome shotgun (WGS) entry which is preliminary data.</text>
</comment>
<sequence>MNMEMQGTKDDHYDLELDSDVDLEIDADAHELRFPNTPSDFWQLSKVLGYKKFAVQTCHMNEVSVPTARPKLTMSEKRAAKKSEASMNTSGGSSSTSLKPNTSGNRVTKPLTAPEKTNQALSDRQYIVARRTVDEAWYTRVQEAYTKWVCPKGWSSDMRELAFKDALLQVK</sequence>
<dbReference type="Proteomes" id="UP001152300">
    <property type="component" value="Unassembled WGS sequence"/>
</dbReference>
<keyword evidence="3" id="KW-1185">Reference proteome</keyword>
<dbReference type="OrthoDB" id="10393368at2759"/>
<dbReference type="EMBL" id="JAPEIS010000004">
    <property type="protein sequence ID" value="KAJ8067005.1"/>
    <property type="molecule type" value="Genomic_DNA"/>
</dbReference>
<dbReference type="AlphaFoldDB" id="A0A9X0DLV2"/>
<accession>A0A9X0DLV2</accession>
<feature type="compositionally biased region" description="Basic and acidic residues" evidence="1">
    <location>
        <begin position="74"/>
        <end position="84"/>
    </location>
</feature>
<evidence type="ECO:0000256" key="1">
    <source>
        <dbReference type="SAM" id="MobiDB-lite"/>
    </source>
</evidence>
<proteinExistence type="predicted"/>